<dbReference type="KEGG" id="vg:65108777"/>
<dbReference type="Proteomes" id="UP000319789">
    <property type="component" value="Segment"/>
</dbReference>
<gene>
    <name evidence="1" type="primary">g247</name>
</gene>
<sequence length="229" mass="24722">MADLKVGSTTGGSVIWHQGNFPLNPAGDDVLYKSFKLYSEYNKPQAADNDFVSKANGGTDSQGFQKEVEFKKGVKISATFSGGSNLNGLYSGNGDGASREKANMDLRSWYGIGIWNTCTGDGIQGRTIWFNVRRGTVETLGDIVSSRQVISNASGPTDPAHLTRKDYVDGAINTVTANANSRVLRSGDTMTGNLTAPNFFSQNPASQPSHVPRFDQIVIKDSVQDFGYY</sequence>
<dbReference type="EMBL" id="LR215723">
    <property type="protein sequence ID" value="VEV89092.1"/>
    <property type="molecule type" value="Genomic_DNA"/>
</dbReference>
<proteinExistence type="predicted"/>
<evidence type="ECO:0000313" key="1">
    <source>
        <dbReference type="EMBL" id="VEV89092.1"/>
    </source>
</evidence>
<reference evidence="1 2" key="1">
    <citation type="submission" date="2019-02" db="EMBL/GenBank/DDBJ databases">
        <authorList>
            <person name="Skurnik M."/>
        </authorList>
    </citation>
    <scope>NUCLEOTIDE SEQUENCE [LARGE SCALE GENOMIC DNA]</scope>
</reference>
<protein>
    <submittedName>
        <fullName evidence="1">Phage tail connector protein</fullName>
    </submittedName>
</protein>
<dbReference type="InterPro" id="IPR005601">
    <property type="entry name" value="Tail_fibre_p36"/>
</dbReference>
<accession>A0A449C3Z7</accession>
<name>A0A449C3Z7_9CAUD</name>
<keyword evidence="2" id="KW-1185">Reference proteome</keyword>
<organism evidence="1 2">
    <name type="scientific">Yersinia phage fPS-90</name>
    <dbReference type="NCBI Taxonomy" id="2052932"/>
    <lineage>
        <taxon>Viruses</taxon>
        <taxon>Duplodnaviria</taxon>
        <taxon>Heunggongvirae</taxon>
        <taxon>Uroviricota</taxon>
        <taxon>Caudoviricetes</taxon>
        <taxon>Pantevenvirales</taxon>
        <taxon>Straboviridae</taxon>
        <taxon>Tevenvirinae</taxon>
        <taxon>Tequatrovirus</taxon>
        <taxon>Tequatrovirus fps90</taxon>
    </lineage>
</organism>
<dbReference type="GeneID" id="65108777"/>
<dbReference type="RefSeq" id="YP_010091282.1">
    <property type="nucleotide sequence ID" value="NC_055723.1"/>
</dbReference>
<evidence type="ECO:0000313" key="2">
    <source>
        <dbReference type="Proteomes" id="UP000319789"/>
    </source>
</evidence>
<dbReference type="Pfam" id="PF03903">
    <property type="entry name" value="Phage_T4_gp36"/>
    <property type="match status" value="1"/>
</dbReference>